<protein>
    <submittedName>
        <fullName evidence="1">Uncharacterized protein</fullName>
    </submittedName>
</protein>
<comment type="caution">
    <text evidence="1">The sequence shown here is derived from an EMBL/GenBank/DDBJ whole genome shotgun (WGS) entry which is preliminary data.</text>
</comment>
<evidence type="ECO:0000313" key="1">
    <source>
        <dbReference type="EMBL" id="TMS16683.1"/>
    </source>
</evidence>
<accession>A0ACD3RBG0</accession>
<organism evidence="1 2">
    <name type="scientific">Larimichthys crocea</name>
    <name type="common">Large yellow croaker</name>
    <name type="synonym">Pseudosciaena crocea</name>
    <dbReference type="NCBI Taxonomy" id="215358"/>
    <lineage>
        <taxon>Eukaryota</taxon>
        <taxon>Metazoa</taxon>
        <taxon>Chordata</taxon>
        <taxon>Craniata</taxon>
        <taxon>Vertebrata</taxon>
        <taxon>Euteleostomi</taxon>
        <taxon>Actinopterygii</taxon>
        <taxon>Neopterygii</taxon>
        <taxon>Teleostei</taxon>
        <taxon>Neoteleostei</taxon>
        <taxon>Acanthomorphata</taxon>
        <taxon>Eupercaria</taxon>
        <taxon>Sciaenidae</taxon>
        <taxon>Larimichthys</taxon>
    </lineage>
</organism>
<proteinExistence type="predicted"/>
<keyword evidence="2" id="KW-1185">Reference proteome</keyword>
<dbReference type="Proteomes" id="UP000793456">
    <property type="component" value="Chromosome VIII"/>
</dbReference>
<name>A0ACD3RBG0_LARCR</name>
<evidence type="ECO:0000313" key="2">
    <source>
        <dbReference type="Proteomes" id="UP000793456"/>
    </source>
</evidence>
<reference evidence="1" key="1">
    <citation type="submission" date="2018-11" db="EMBL/GenBank/DDBJ databases">
        <title>The sequence and de novo assembly of Larimichthys crocea genome using PacBio and Hi-C technologies.</title>
        <authorList>
            <person name="Xu P."/>
            <person name="Chen B."/>
            <person name="Zhou Z."/>
            <person name="Ke Q."/>
            <person name="Wu Y."/>
            <person name="Bai H."/>
            <person name="Pu F."/>
        </authorList>
    </citation>
    <scope>NUCLEOTIDE SEQUENCE</scope>
    <source>
        <tissue evidence="1">Muscle</tissue>
    </source>
</reference>
<dbReference type="EMBL" id="CM011681">
    <property type="protein sequence ID" value="TMS16683.1"/>
    <property type="molecule type" value="Genomic_DNA"/>
</dbReference>
<sequence>MTALVNSLSSEDWEKESEWGLPENHWPPCSPQSQDTNPSMSKGRPGEETREENTERNPSLASHSASTLLSCLSVDHSCESGTGVSEWPGWTSSPSLHLSINPPF</sequence>
<gene>
    <name evidence="1" type="ORF">E3U43_013976</name>
</gene>